<protein>
    <submittedName>
        <fullName evidence="2">NADPH-dependent FMN reductase</fullName>
    </submittedName>
</protein>
<dbReference type="Pfam" id="PF03358">
    <property type="entry name" value="FMN_red"/>
    <property type="match status" value="1"/>
</dbReference>
<dbReference type="Gene3D" id="3.40.50.360">
    <property type="match status" value="1"/>
</dbReference>
<dbReference type="SUPFAM" id="SSF52218">
    <property type="entry name" value="Flavoproteins"/>
    <property type="match status" value="1"/>
</dbReference>
<dbReference type="InterPro" id="IPR029039">
    <property type="entry name" value="Flavoprotein-like_sf"/>
</dbReference>
<proteinExistence type="predicted"/>
<dbReference type="EMBL" id="JBFCZG010000001">
    <property type="protein sequence ID" value="KAL3426984.1"/>
    <property type="molecule type" value="Genomic_DNA"/>
</dbReference>
<keyword evidence="3" id="KW-1185">Reference proteome</keyword>
<reference evidence="2 3" key="1">
    <citation type="submission" date="2024-06" db="EMBL/GenBank/DDBJ databases">
        <title>Complete genome of Phlyctema vagabunda strain 19-DSS-EL-015.</title>
        <authorList>
            <person name="Fiorenzani C."/>
        </authorList>
    </citation>
    <scope>NUCLEOTIDE SEQUENCE [LARGE SCALE GENOMIC DNA]</scope>
    <source>
        <strain evidence="2 3">19-DSS-EL-015</strain>
    </source>
</reference>
<dbReference type="PANTHER" id="PTHR30543:SF21">
    <property type="entry name" value="NAD(P)H-DEPENDENT FMN REDUCTASE LOT6"/>
    <property type="match status" value="1"/>
</dbReference>
<comment type="caution">
    <text evidence="2">The sequence shown here is derived from an EMBL/GenBank/DDBJ whole genome shotgun (WGS) entry which is preliminary data.</text>
</comment>
<dbReference type="Proteomes" id="UP001629113">
    <property type="component" value="Unassembled WGS sequence"/>
</dbReference>
<gene>
    <name evidence="2" type="ORF">PVAG01_00493</name>
</gene>
<sequence>MPSTGAKKVAIITSSVRAVRVGPNVSSFIRKTLEYSSSTPSPELTVVDVAAFNLPLYNETVIPANVPARASFQFEHSKQWSAAIAAFDAYIFVSPEYNSGIPAGAKNAIDYLYNEWIGKPILIVTYGIQGGSSASSSLKTTFTGMKLKVVETRPQFSFADMGDAFAAMGTGDIPEATAKLWAETGKDELLKGFSELVDTLNAGEDVTVKDPVKEQVHAA</sequence>
<accession>A0ABR4PUN2</accession>
<dbReference type="InterPro" id="IPR050712">
    <property type="entry name" value="NAD(P)H-dep_reductase"/>
</dbReference>
<evidence type="ECO:0000313" key="3">
    <source>
        <dbReference type="Proteomes" id="UP001629113"/>
    </source>
</evidence>
<feature type="domain" description="NADPH-dependent FMN reductase-like" evidence="1">
    <location>
        <begin position="8"/>
        <end position="152"/>
    </location>
</feature>
<evidence type="ECO:0000313" key="2">
    <source>
        <dbReference type="EMBL" id="KAL3426984.1"/>
    </source>
</evidence>
<dbReference type="PANTHER" id="PTHR30543">
    <property type="entry name" value="CHROMATE REDUCTASE"/>
    <property type="match status" value="1"/>
</dbReference>
<dbReference type="InterPro" id="IPR005025">
    <property type="entry name" value="FMN_Rdtase-like_dom"/>
</dbReference>
<evidence type="ECO:0000259" key="1">
    <source>
        <dbReference type="Pfam" id="PF03358"/>
    </source>
</evidence>
<name>A0ABR4PUN2_9HELO</name>
<organism evidence="2 3">
    <name type="scientific">Phlyctema vagabunda</name>
    <dbReference type="NCBI Taxonomy" id="108571"/>
    <lineage>
        <taxon>Eukaryota</taxon>
        <taxon>Fungi</taxon>
        <taxon>Dikarya</taxon>
        <taxon>Ascomycota</taxon>
        <taxon>Pezizomycotina</taxon>
        <taxon>Leotiomycetes</taxon>
        <taxon>Helotiales</taxon>
        <taxon>Dermateaceae</taxon>
        <taxon>Phlyctema</taxon>
    </lineage>
</organism>